<organism evidence="1 2">
    <name type="scientific">Thermoactinomyces daqus</name>
    <dbReference type="NCBI Taxonomy" id="1329516"/>
    <lineage>
        <taxon>Bacteria</taxon>
        <taxon>Bacillati</taxon>
        <taxon>Bacillota</taxon>
        <taxon>Bacilli</taxon>
        <taxon>Bacillales</taxon>
        <taxon>Thermoactinomycetaceae</taxon>
        <taxon>Thermoactinomyces</taxon>
    </lineage>
</organism>
<protein>
    <submittedName>
        <fullName evidence="1">Uncharacterized protein</fullName>
    </submittedName>
</protein>
<dbReference type="AlphaFoldDB" id="A0A7W2AHB8"/>
<accession>A0A7W2AHB8</accession>
<comment type="caution">
    <text evidence="1">The sequence shown here is derived from an EMBL/GenBank/DDBJ whole genome shotgun (WGS) entry which is preliminary data.</text>
</comment>
<evidence type="ECO:0000313" key="1">
    <source>
        <dbReference type="EMBL" id="MBA4542010.1"/>
    </source>
</evidence>
<gene>
    <name evidence="1" type="ORF">H1164_03725</name>
</gene>
<dbReference type="Proteomes" id="UP000530514">
    <property type="component" value="Unassembled WGS sequence"/>
</dbReference>
<dbReference type="EMBL" id="JACEIP010000004">
    <property type="protein sequence ID" value="MBA4542010.1"/>
    <property type="molecule type" value="Genomic_DNA"/>
</dbReference>
<dbReference type="RefSeq" id="WP_033099419.1">
    <property type="nucleotide sequence ID" value="NZ_JACEIP010000004.1"/>
</dbReference>
<reference evidence="1 2" key="1">
    <citation type="submission" date="2020-07" db="EMBL/GenBank/DDBJ databases">
        <authorList>
            <person name="Feng H."/>
        </authorList>
    </citation>
    <scope>NUCLEOTIDE SEQUENCE [LARGE SCALE GENOMIC DNA]</scope>
    <source>
        <strain evidence="2">s-11</strain>
    </source>
</reference>
<keyword evidence="2" id="KW-1185">Reference proteome</keyword>
<proteinExistence type="predicted"/>
<name>A0A7W2AHB8_9BACL</name>
<evidence type="ECO:0000313" key="2">
    <source>
        <dbReference type="Proteomes" id="UP000530514"/>
    </source>
</evidence>
<sequence>MDRPRDVIAELVEKIDRNHSIKYCEQLGDLFVSVKMHDGQYGSISRVCRVRKTGDEHADRIAALECLVKNLAHDLAQKEAAENDKR</sequence>